<accession>A0A1B1K7D8</accession>
<dbReference type="EMBL" id="CP009111">
    <property type="protein sequence ID" value="ANS28489.1"/>
    <property type="molecule type" value="Genomic_DNA"/>
</dbReference>
<evidence type="ECO:0000313" key="2">
    <source>
        <dbReference type="Proteomes" id="UP000186108"/>
    </source>
</evidence>
<proteinExistence type="predicted"/>
<gene>
    <name evidence="1" type="ORF">R1CP_19025</name>
</gene>
<organism evidence="1 2">
    <name type="scientific">Rhodococcus opacus</name>
    <name type="common">Nocardia opaca</name>
    <dbReference type="NCBI Taxonomy" id="37919"/>
    <lineage>
        <taxon>Bacteria</taxon>
        <taxon>Bacillati</taxon>
        <taxon>Actinomycetota</taxon>
        <taxon>Actinomycetes</taxon>
        <taxon>Mycobacteriales</taxon>
        <taxon>Nocardiaceae</taxon>
        <taxon>Rhodococcus</taxon>
    </lineage>
</organism>
<name>A0A1B1K7D8_RHOOP</name>
<protein>
    <submittedName>
        <fullName evidence="1">Uncharacterized protein</fullName>
    </submittedName>
</protein>
<dbReference type="Proteomes" id="UP000186108">
    <property type="component" value="Chromosome"/>
</dbReference>
<sequence length="69" mass="7237">MSSMVRLSKYSEMRKAHVIAHVSAAGANGTGGRETLLEILSESATNVCHIQGMSGSSEWEITPSSGSRG</sequence>
<dbReference type="AlphaFoldDB" id="A0A1B1K7D8"/>
<evidence type="ECO:0000313" key="1">
    <source>
        <dbReference type="EMBL" id="ANS28489.1"/>
    </source>
</evidence>
<reference evidence="1 2" key="1">
    <citation type="submission" date="2014-07" db="EMBL/GenBank/DDBJ databases">
        <authorList>
            <person name="Zhang J.E."/>
            <person name="Yang H."/>
            <person name="Guo J."/>
            <person name="Deng Z."/>
            <person name="Luo H."/>
            <person name="Luo M."/>
            <person name="Zhao B."/>
        </authorList>
    </citation>
    <scope>NUCLEOTIDE SEQUENCE [LARGE SCALE GENOMIC DNA]</scope>
    <source>
        <strain evidence="1 2">1CP</strain>
    </source>
</reference>